<organism evidence="1">
    <name type="scientific">Rhodopseudomonas palustris (strain BisB18)</name>
    <dbReference type="NCBI Taxonomy" id="316056"/>
    <lineage>
        <taxon>Bacteria</taxon>
        <taxon>Pseudomonadati</taxon>
        <taxon>Pseudomonadota</taxon>
        <taxon>Alphaproteobacteria</taxon>
        <taxon>Hyphomicrobiales</taxon>
        <taxon>Nitrobacteraceae</taxon>
        <taxon>Rhodopseudomonas</taxon>
    </lineage>
</organism>
<proteinExistence type="predicted"/>
<reference evidence="1" key="1">
    <citation type="submission" date="2006-03" db="EMBL/GenBank/DDBJ databases">
        <title>Complete sequence of Rhodopseudomonas palustris BisB18.</title>
        <authorList>
            <consortium name="US DOE Joint Genome Institute"/>
            <person name="Copeland A."/>
            <person name="Lucas S."/>
            <person name="Lapidus A."/>
            <person name="Barry K."/>
            <person name="Detter J.C."/>
            <person name="Glavina del Rio T."/>
            <person name="Hammon N."/>
            <person name="Israni S."/>
            <person name="Dalin E."/>
            <person name="Tice H."/>
            <person name="Pitluck S."/>
            <person name="Chain P."/>
            <person name="Malfatti S."/>
            <person name="Shin M."/>
            <person name="Vergez L."/>
            <person name="Schmutz J."/>
            <person name="Larimer F."/>
            <person name="Land M."/>
            <person name="Hauser L."/>
            <person name="Pelletier D.A."/>
            <person name="Kyrpides N."/>
            <person name="Anderson I."/>
            <person name="Oda Y."/>
            <person name="Harwood C.S."/>
            <person name="Richardson P."/>
        </authorList>
    </citation>
    <scope>NUCLEOTIDE SEQUENCE [LARGE SCALE GENOMIC DNA]</scope>
    <source>
        <strain evidence="1">BisB18</strain>
    </source>
</reference>
<gene>
    <name evidence="1" type="ordered locus">RPC_3845</name>
</gene>
<dbReference type="KEGG" id="rpc:RPC_3845"/>
<evidence type="ECO:0000313" key="1">
    <source>
        <dbReference type="EMBL" id="ABD89378.1"/>
    </source>
</evidence>
<accession>Q20ZQ8</accession>
<dbReference type="EMBL" id="CP000301">
    <property type="protein sequence ID" value="ABD89378.1"/>
    <property type="molecule type" value="Genomic_DNA"/>
</dbReference>
<sequence length="118" mass="13634">MVFQGPEMPRDSKQFMKLYRDWFKRPNGAVDRARRRDGSLDLVELVRCLLLAGRHAHHQCDHLPPLCSASGAEFMRCAQKPIAELLQRRAKVAVLQKLRSGVVQWSNLIAELRRSRRS</sequence>
<protein>
    <submittedName>
        <fullName evidence="1">Uncharacterized protein</fullName>
    </submittedName>
</protein>
<dbReference type="AlphaFoldDB" id="Q20ZQ8"/>
<dbReference type="HOGENOM" id="CLU_2071304_0_0_5"/>
<dbReference type="STRING" id="316056.RPC_3845"/>
<name>Q20ZQ8_RHOPB</name>